<proteinExistence type="predicted"/>
<dbReference type="EMBL" id="KB375438">
    <property type="protein sequence ID" value="EMC87783.1"/>
    <property type="molecule type" value="Genomic_DNA"/>
</dbReference>
<accession>R7VTY0</accession>
<dbReference type="AlphaFoldDB" id="R7VTY0"/>
<gene>
    <name evidence="1" type="ORF">A306_03463</name>
</gene>
<name>R7VTY0_COLLI</name>
<evidence type="ECO:0000313" key="1">
    <source>
        <dbReference type="EMBL" id="EMC87783.1"/>
    </source>
</evidence>
<reference evidence="1" key="1">
    <citation type="journal article" date="2013" name="Science">
        <title>Genomic diversity and evolution of the head crest in the rock pigeon.</title>
        <authorList>
            <person name="Shapiro M.D."/>
            <person name="Kronenberg Z."/>
            <person name="Li C."/>
            <person name="Domyan E.T."/>
            <person name="Pan H."/>
            <person name="Campbell M."/>
            <person name="Tan H."/>
            <person name="Huff C.D."/>
            <person name="Hu H."/>
            <person name="Vickrey A.I."/>
            <person name="Nielsen S.C."/>
            <person name="Stringham S.A."/>
            <person name="Hu H."/>
            <person name="Willerslev E."/>
            <person name="Gilbert M.T."/>
            <person name="Yandell M."/>
            <person name="Zhang G."/>
            <person name="Wang J."/>
        </authorList>
    </citation>
    <scope>NUCLEOTIDE SEQUENCE [LARGE SCALE GENOMIC DNA]</scope>
    <source>
        <tissue evidence="1">Blood</tissue>
    </source>
</reference>
<sequence length="50" mass="5702">MQGAASGADLRKRLQYNWENCTLSSETDRTDGKKYCSPLRSINKIHKLLC</sequence>
<organism evidence="1">
    <name type="scientific">Columba livia</name>
    <name type="common">Rock dove</name>
    <dbReference type="NCBI Taxonomy" id="8932"/>
    <lineage>
        <taxon>Eukaryota</taxon>
        <taxon>Metazoa</taxon>
        <taxon>Chordata</taxon>
        <taxon>Craniata</taxon>
        <taxon>Vertebrata</taxon>
        <taxon>Euteleostomi</taxon>
        <taxon>Archelosauria</taxon>
        <taxon>Archosauria</taxon>
        <taxon>Dinosauria</taxon>
        <taxon>Saurischia</taxon>
        <taxon>Theropoda</taxon>
        <taxon>Coelurosauria</taxon>
        <taxon>Aves</taxon>
        <taxon>Neognathae</taxon>
        <taxon>Neoaves</taxon>
        <taxon>Columbimorphae</taxon>
        <taxon>Columbiformes</taxon>
        <taxon>Columbidae</taxon>
        <taxon>Columba</taxon>
    </lineage>
</organism>
<protein>
    <submittedName>
        <fullName evidence="1">Uncharacterized protein</fullName>
    </submittedName>
</protein>